<evidence type="ECO:0000313" key="3">
    <source>
        <dbReference type="EMBL" id="CAG8439943.1"/>
    </source>
</evidence>
<dbReference type="SUPFAM" id="SSF54695">
    <property type="entry name" value="POZ domain"/>
    <property type="match status" value="1"/>
</dbReference>
<feature type="domain" description="TLDc" evidence="2">
    <location>
        <begin position="170"/>
        <end position="376"/>
    </location>
</feature>
<dbReference type="InterPro" id="IPR000210">
    <property type="entry name" value="BTB/POZ_dom"/>
</dbReference>
<accession>A0A9N8V7X1</accession>
<dbReference type="Pfam" id="PF07534">
    <property type="entry name" value="TLD"/>
    <property type="match status" value="1"/>
</dbReference>
<organism evidence="3 4">
    <name type="scientific">Funneliformis mosseae</name>
    <name type="common">Endomycorrhizal fungus</name>
    <name type="synonym">Glomus mosseae</name>
    <dbReference type="NCBI Taxonomy" id="27381"/>
    <lineage>
        <taxon>Eukaryota</taxon>
        <taxon>Fungi</taxon>
        <taxon>Fungi incertae sedis</taxon>
        <taxon>Mucoromycota</taxon>
        <taxon>Glomeromycotina</taxon>
        <taxon>Glomeromycetes</taxon>
        <taxon>Glomerales</taxon>
        <taxon>Glomeraceae</taxon>
        <taxon>Funneliformis</taxon>
    </lineage>
</organism>
<evidence type="ECO:0000259" key="1">
    <source>
        <dbReference type="PROSITE" id="PS50097"/>
    </source>
</evidence>
<dbReference type="Pfam" id="PF00651">
    <property type="entry name" value="BTB"/>
    <property type="match status" value="1"/>
</dbReference>
<evidence type="ECO:0000313" key="4">
    <source>
        <dbReference type="Proteomes" id="UP000789375"/>
    </source>
</evidence>
<dbReference type="AlphaFoldDB" id="A0A9N8V7X1"/>
<keyword evidence="4" id="KW-1185">Reference proteome</keyword>
<feature type="domain" description="BTB" evidence="1">
    <location>
        <begin position="23"/>
        <end position="85"/>
    </location>
</feature>
<dbReference type="EMBL" id="CAJVPP010000075">
    <property type="protein sequence ID" value="CAG8439943.1"/>
    <property type="molecule type" value="Genomic_DNA"/>
</dbReference>
<protein>
    <submittedName>
        <fullName evidence="3">7025_t:CDS:1</fullName>
    </submittedName>
</protein>
<dbReference type="Proteomes" id="UP000789375">
    <property type="component" value="Unassembled WGS sequence"/>
</dbReference>
<reference evidence="3" key="1">
    <citation type="submission" date="2021-06" db="EMBL/GenBank/DDBJ databases">
        <authorList>
            <person name="Kallberg Y."/>
            <person name="Tangrot J."/>
            <person name="Rosling A."/>
        </authorList>
    </citation>
    <scope>NUCLEOTIDE SEQUENCE</scope>
    <source>
        <strain evidence="3">87-6 pot B 2015</strain>
    </source>
</reference>
<dbReference type="CDD" id="cd18186">
    <property type="entry name" value="BTB_POZ_ZBTB_KLHL-like"/>
    <property type="match status" value="1"/>
</dbReference>
<dbReference type="Gene3D" id="3.30.710.10">
    <property type="entry name" value="Potassium Channel Kv1.1, Chain A"/>
    <property type="match status" value="1"/>
</dbReference>
<dbReference type="InterPro" id="IPR006571">
    <property type="entry name" value="TLDc_dom"/>
</dbReference>
<sequence>MASEFFPGLSQKFSQLLEDSDDYDIIIKVGVDPNTRKFHAHCNILRARSPYFKRALTQNLVTDENNFFNFTKPNISPTVFEMIIREETIGNLGDWNKKDFLALKNTLNQFIKHIRFFEISSNDFHSKIWPFRKVIPKSLFEDIVSFHMSNTESTQNKLAPRYNKIPIDSMIIKPKHAAILANWIQRKDSNARIPKDIDFTFNLIYRGSRDGYDINNIRSMCNGQGACILFIKIEENETLIGGYNPIGWKYNDINIYHRVKGRRGALGRSVAFSRFRGFRHRSRFDNSLNNYWANTIDSFIFSLGDGNNLKNFKISRVVNSKSAIYESNYQNIPLNFGNSDLVVNGNVGTCNQARYESQILDTNSFTIEEMEIFRFYKNE</sequence>
<name>A0A9N8V7X1_FUNMO</name>
<dbReference type="PROSITE" id="PS51886">
    <property type="entry name" value="TLDC"/>
    <property type="match status" value="1"/>
</dbReference>
<dbReference type="InterPro" id="IPR011333">
    <property type="entry name" value="SKP1/BTB/POZ_sf"/>
</dbReference>
<dbReference type="PROSITE" id="PS50097">
    <property type="entry name" value="BTB"/>
    <property type="match status" value="1"/>
</dbReference>
<proteinExistence type="predicted"/>
<evidence type="ECO:0000259" key="2">
    <source>
        <dbReference type="PROSITE" id="PS51886"/>
    </source>
</evidence>
<comment type="caution">
    <text evidence="3">The sequence shown here is derived from an EMBL/GenBank/DDBJ whole genome shotgun (WGS) entry which is preliminary data.</text>
</comment>
<gene>
    <name evidence="3" type="ORF">FMOSSE_LOCUS725</name>
</gene>